<reference evidence="3" key="1">
    <citation type="journal article" date="2019" name="Int. J. Syst. Evol. Microbiol.">
        <title>The Global Catalogue of Microorganisms (GCM) 10K type strain sequencing project: providing services to taxonomists for standard genome sequencing and annotation.</title>
        <authorList>
            <consortium name="The Broad Institute Genomics Platform"/>
            <consortium name="The Broad Institute Genome Sequencing Center for Infectious Disease"/>
            <person name="Wu L."/>
            <person name="Ma J."/>
        </authorList>
    </citation>
    <scope>NUCLEOTIDE SEQUENCE [LARGE SCALE GENOMIC DNA]</scope>
    <source>
        <strain evidence="3">ZS-22-S1</strain>
    </source>
</reference>
<dbReference type="PANTHER" id="PTHR30548:SF1">
    <property type="entry name" value="DEHYDRATASE SUBUNIT MJ0007-RELATED"/>
    <property type="match status" value="1"/>
</dbReference>
<comment type="caution">
    <text evidence="2">The sequence shown here is derived from an EMBL/GenBank/DDBJ whole genome shotgun (WGS) entry which is preliminary data.</text>
</comment>
<dbReference type="Pfam" id="PF06050">
    <property type="entry name" value="HGD-D"/>
    <property type="match status" value="1"/>
</dbReference>
<accession>A0ABV9S605</accession>
<dbReference type="Gene3D" id="1.20.1270.370">
    <property type="match status" value="1"/>
</dbReference>
<gene>
    <name evidence="2" type="ORF">ACFPCV_20665</name>
</gene>
<dbReference type="InterPro" id="IPR010327">
    <property type="entry name" value="FldB/FldC_alpha/beta"/>
</dbReference>
<dbReference type="Proteomes" id="UP001595859">
    <property type="component" value="Unassembled WGS sequence"/>
</dbReference>
<name>A0ABV9S605_9PSEU</name>
<evidence type="ECO:0000313" key="3">
    <source>
        <dbReference type="Proteomes" id="UP001595859"/>
    </source>
</evidence>
<dbReference type="Gene3D" id="3.40.50.11890">
    <property type="match status" value="1"/>
</dbReference>
<dbReference type="RefSeq" id="WP_378057899.1">
    <property type="nucleotide sequence ID" value="NZ_JBHSIS010000009.1"/>
</dbReference>
<comment type="similarity">
    <text evidence="1">Belongs to the FldB/FldC dehydratase alpha/beta subunit family.</text>
</comment>
<evidence type="ECO:0000313" key="2">
    <source>
        <dbReference type="EMBL" id="MFC4855932.1"/>
    </source>
</evidence>
<proteinExistence type="inferred from homology"/>
<sequence>MDTALTRLLDRYTLRFPVREPDRMVIGYVGQDVPVELLTAAGALPVRLAGLPGTDVAVGERYLGRGVDKPARSVLTRLLAGEYGRLDRLLVSRDCEASLRLFYAVRELRRVEPGLGLPETYLFDLLHLPHWTTTRYDRVRVGELVTVLEKWTGARLTPDAVAEAITLHDEHRGLLRAVSASRRGDPPRLTGVQALAAFGATLPVAEHNRLLRELLASDLDVHSGQRVFLTGSSHDSPEVYRTLEAAGYVVVGEDHDWGDLLAARPVGEPTIAALVERYQYNGPTAARASIRDRAEHTARAAVDCRADVVVSYVRRGDDAPPWDFPAQASALRARGIPAVLVDRQEYGDIDLEAVVSGVR</sequence>
<organism evidence="2 3">
    <name type="scientific">Actinophytocola glycyrrhizae</name>
    <dbReference type="NCBI Taxonomy" id="2044873"/>
    <lineage>
        <taxon>Bacteria</taxon>
        <taxon>Bacillati</taxon>
        <taxon>Actinomycetota</taxon>
        <taxon>Actinomycetes</taxon>
        <taxon>Pseudonocardiales</taxon>
        <taxon>Pseudonocardiaceae</taxon>
    </lineage>
</organism>
<protein>
    <submittedName>
        <fullName evidence="2">2-hydroxyacyl-CoA dehydratase</fullName>
    </submittedName>
</protein>
<evidence type="ECO:0000256" key="1">
    <source>
        <dbReference type="ARBA" id="ARBA00005806"/>
    </source>
</evidence>
<keyword evidence="3" id="KW-1185">Reference proteome</keyword>
<dbReference type="EMBL" id="JBHSIS010000009">
    <property type="protein sequence ID" value="MFC4855932.1"/>
    <property type="molecule type" value="Genomic_DNA"/>
</dbReference>
<dbReference type="PANTHER" id="PTHR30548">
    <property type="entry name" value="2-HYDROXYGLUTARYL-COA DEHYDRATASE, D-COMPONENT-RELATED"/>
    <property type="match status" value="1"/>
</dbReference>
<dbReference type="Gene3D" id="3.40.50.11900">
    <property type="match status" value="1"/>
</dbReference>